<dbReference type="SUPFAM" id="SSF51905">
    <property type="entry name" value="FAD/NAD(P)-binding domain"/>
    <property type="match status" value="1"/>
</dbReference>
<name>A0ABQ0CWK3_9HYPO</name>
<dbReference type="Gene3D" id="3.30.9.10">
    <property type="entry name" value="D-Amino Acid Oxidase, subunit A, domain 2"/>
    <property type="match status" value="1"/>
</dbReference>
<keyword evidence="1" id="KW-0285">Flavoprotein</keyword>
<keyword evidence="6" id="KW-1185">Reference proteome</keyword>
<proteinExistence type="predicted"/>
<evidence type="ECO:0000256" key="1">
    <source>
        <dbReference type="ARBA" id="ARBA00022630"/>
    </source>
</evidence>
<keyword evidence="3" id="KW-0560">Oxidoreductase</keyword>
<dbReference type="Gene3D" id="3.50.50.60">
    <property type="entry name" value="FAD/NAD(P)-binding domain"/>
    <property type="match status" value="1"/>
</dbReference>
<evidence type="ECO:0000256" key="3">
    <source>
        <dbReference type="ARBA" id="ARBA00023002"/>
    </source>
</evidence>
<keyword evidence="2" id="KW-0274">FAD</keyword>
<dbReference type="PANTHER" id="PTHR46865:SF7">
    <property type="entry name" value="MONOOXYGENASE, PUTATIVE (AFU_ORTHOLOGUE AFUA_8G07040)-RELATED"/>
    <property type="match status" value="1"/>
</dbReference>
<dbReference type="InterPro" id="IPR002938">
    <property type="entry name" value="FAD-bd"/>
</dbReference>
<dbReference type="InterPro" id="IPR036188">
    <property type="entry name" value="FAD/NAD-bd_sf"/>
</dbReference>
<dbReference type="PRINTS" id="PR00420">
    <property type="entry name" value="RNGMNOXGNASE"/>
</dbReference>
<organism evidence="5 6">
    <name type="scientific">Epichloe bromicola</name>
    <dbReference type="NCBI Taxonomy" id="79588"/>
    <lineage>
        <taxon>Eukaryota</taxon>
        <taxon>Fungi</taxon>
        <taxon>Dikarya</taxon>
        <taxon>Ascomycota</taxon>
        <taxon>Pezizomycotina</taxon>
        <taxon>Sordariomycetes</taxon>
        <taxon>Hypocreomycetidae</taxon>
        <taxon>Hypocreales</taxon>
        <taxon>Clavicipitaceae</taxon>
        <taxon>Epichloe</taxon>
    </lineage>
</organism>
<comment type="caution">
    <text evidence="5">The sequence shown here is derived from an EMBL/GenBank/DDBJ whole genome shotgun (WGS) entry which is preliminary data.</text>
</comment>
<sequence length="418" mass="46568">MQNNKPLRVLIAGGGIAGPALAFWLHRLGHSITVIERWDTLRIGGQQIDLRLQGVEAAERMGILDEIREHVVDEAGVDVVNEKGQSVIFFPRHEPGSKQQGFSSEFEIMRGDLCRILYGRTKDDVNYRFGLSVNSFESVGNVVNVTLSDGSVEEYDLLVGADGQGSRIRRAMNKDEEGGDGQFLRSLGTHACYFPIKRTAADEGHATCYVETERRIVLTRWHEPDLGQVYLMTMKPSHNEKVKEALRHDVATQKKAIAEIFSTMRWEQRDRILDALNTAEDFYAHEIIQVRDNKLTKGRVALVGDAGFCPSVFAGLGTSAALVGAYVLAGEIGKCKGDVEAGLAGYDATLRPFIEKIQVLNTSMTRLIPESAVGLRILNFALWLAGKLNVFKLLQDRAVEREEDWVMPRYEELHVGEP</sequence>
<gene>
    <name evidence="5" type="primary">g6087</name>
    <name evidence="5" type="ORF">EsDP_00006087</name>
</gene>
<evidence type="ECO:0000313" key="5">
    <source>
        <dbReference type="EMBL" id="GAB0137834.1"/>
    </source>
</evidence>
<evidence type="ECO:0000313" key="6">
    <source>
        <dbReference type="Proteomes" id="UP001562357"/>
    </source>
</evidence>
<dbReference type="Proteomes" id="UP001562357">
    <property type="component" value="Unassembled WGS sequence"/>
</dbReference>
<dbReference type="Pfam" id="PF01494">
    <property type="entry name" value="FAD_binding_3"/>
    <property type="match status" value="1"/>
</dbReference>
<feature type="domain" description="FAD-binding" evidence="4">
    <location>
        <begin position="8"/>
        <end position="355"/>
    </location>
</feature>
<evidence type="ECO:0000259" key="4">
    <source>
        <dbReference type="Pfam" id="PF01494"/>
    </source>
</evidence>
<evidence type="ECO:0000256" key="2">
    <source>
        <dbReference type="ARBA" id="ARBA00022827"/>
    </source>
</evidence>
<dbReference type="EMBL" id="BAAFGZ010000323">
    <property type="protein sequence ID" value="GAB0137834.1"/>
    <property type="molecule type" value="Genomic_DNA"/>
</dbReference>
<dbReference type="InterPro" id="IPR051704">
    <property type="entry name" value="FAD_aromatic-hydroxylase"/>
</dbReference>
<reference evidence="6" key="1">
    <citation type="submission" date="2024-06" db="EMBL/GenBank/DDBJ databases">
        <title>Draft Genome Sequences of Epichloe bromicola Strains Isolated from Elymus ciliaris.</title>
        <authorList>
            <consortium name="Epichloe bromicola genome sequencing consortium"/>
            <person name="Miura A."/>
            <person name="Imano S."/>
            <person name="Ashida A."/>
            <person name="Sato I."/>
            <person name="Chiba S."/>
            <person name="Tanaka A."/>
            <person name="Camagna M."/>
            <person name="Takemoto D."/>
        </authorList>
    </citation>
    <scope>NUCLEOTIDE SEQUENCE [LARGE SCALE GENOMIC DNA]</scope>
    <source>
        <strain evidence="6">DP</strain>
    </source>
</reference>
<dbReference type="PANTHER" id="PTHR46865">
    <property type="entry name" value="OXIDOREDUCTASE-RELATED"/>
    <property type="match status" value="1"/>
</dbReference>
<accession>A0ABQ0CWK3</accession>
<protein>
    <recommendedName>
        <fullName evidence="4">FAD-binding domain-containing protein</fullName>
    </recommendedName>
</protein>